<protein>
    <submittedName>
        <fullName evidence="2">Uncharacterized protein</fullName>
    </submittedName>
</protein>
<feature type="compositionally biased region" description="Low complexity" evidence="1">
    <location>
        <begin position="94"/>
        <end position="109"/>
    </location>
</feature>
<feature type="region of interest" description="Disordered" evidence="1">
    <location>
        <begin position="94"/>
        <end position="126"/>
    </location>
</feature>
<organism evidence="2 3">
    <name type="scientific">Allacma fusca</name>
    <dbReference type="NCBI Taxonomy" id="39272"/>
    <lineage>
        <taxon>Eukaryota</taxon>
        <taxon>Metazoa</taxon>
        <taxon>Ecdysozoa</taxon>
        <taxon>Arthropoda</taxon>
        <taxon>Hexapoda</taxon>
        <taxon>Collembola</taxon>
        <taxon>Symphypleona</taxon>
        <taxon>Sminthuridae</taxon>
        <taxon>Allacma</taxon>
    </lineage>
</organism>
<name>A0A8J2P677_9HEXA</name>
<dbReference type="OrthoDB" id="10665712at2759"/>
<dbReference type="AlphaFoldDB" id="A0A8J2P677"/>
<reference evidence="2" key="1">
    <citation type="submission" date="2021-06" db="EMBL/GenBank/DDBJ databases">
        <authorList>
            <person name="Hodson N. C."/>
            <person name="Mongue J. A."/>
            <person name="Jaron S. K."/>
        </authorList>
    </citation>
    <scope>NUCLEOTIDE SEQUENCE</scope>
</reference>
<comment type="caution">
    <text evidence="2">The sequence shown here is derived from an EMBL/GenBank/DDBJ whole genome shotgun (WGS) entry which is preliminary data.</text>
</comment>
<keyword evidence="3" id="KW-1185">Reference proteome</keyword>
<evidence type="ECO:0000313" key="3">
    <source>
        <dbReference type="Proteomes" id="UP000708208"/>
    </source>
</evidence>
<gene>
    <name evidence="2" type="ORF">AFUS01_LOCUS16157</name>
</gene>
<accession>A0A8J2P677</accession>
<proteinExistence type="predicted"/>
<sequence>MISPISFFSSSLLIKFHLEDNPRDFRTTFIQSHYAGYKGKLVEQDQKTMHLTETIVISLASCLLVVLLPVDAYHLESKPSHEKLNRHVRAIEAASTQPQQQAEQQQEQQSLYGRSGESDLGEEPLKVSSDQRLPILLSSLPMENKRYFLPSHDLLSGRLGGKWVSGSLYPRIGKADSNFIRFGRSFHGGFGGNSKKNNFIRLGRENPRQTNFIRLGRSGPSDSSDRFLPKLGFFSDYYPMGPHWSRSKDFALNQDIPSYDYN</sequence>
<dbReference type="EMBL" id="CAJVCH010146765">
    <property type="protein sequence ID" value="CAG7727307.1"/>
    <property type="molecule type" value="Genomic_DNA"/>
</dbReference>
<evidence type="ECO:0000313" key="2">
    <source>
        <dbReference type="EMBL" id="CAG7727307.1"/>
    </source>
</evidence>
<dbReference type="Proteomes" id="UP000708208">
    <property type="component" value="Unassembled WGS sequence"/>
</dbReference>
<evidence type="ECO:0000256" key="1">
    <source>
        <dbReference type="SAM" id="MobiDB-lite"/>
    </source>
</evidence>